<evidence type="ECO:0000256" key="1">
    <source>
        <dbReference type="SAM" id="Coils"/>
    </source>
</evidence>
<feature type="non-terminal residue" evidence="2">
    <location>
        <position position="134"/>
    </location>
</feature>
<evidence type="ECO:0000313" key="2">
    <source>
        <dbReference type="EMBL" id="ETO11318.1"/>
    </source>
</evidence>
<protein>
    <submittedName>
        <fullName evidence="2">Uncharacterized protein</fullName>
    </submittedName>
</protein>
<feature type="coiled-coil region" evidence="1">
    <location>
        <begin position="72"/>
        <end position="99"/>
    </location>
</feature>
<keyword evidence="1" id="KW-0175">Coiled coil</keyword>
<dbReference type="AlphaFoldDB" id="X6MBD3"/>
<dbReference type="EMBL" id="ASPP01022573">
    <property type="protein sequence ID" value="ETO11318.1"/>
    <property type="molecule type" value="Genomic_DNA"/>
</dbReference>
<organism evidence="2 3">
    <name type="scientific">Reticulomyxa filosa</name>
    <dbReference type="NCBI Taxonomy" id="46433"/>
    <lineage>
        <taxon>Eukaryota</taxon>
        <taxon>Sar</taxon>
        <taxon>Rhizaria</taxon>
        <taxon>Retaria</taxon>
        <taxon>Foraminifera</taxon>
        <taxon>Monothalamids</taxon>
        <taxon>Reticulomyxidae</taxon>
        <taxon>Reticulomyxa</taxon>
    </lineage>
</organism>
<comment type="caution">
    <text evidence="2">The sequence shown here is derived from an EMBL/GenBank/DDBJ whole genome shotgun (WGS) entry which is preliminary data.</text>
</comment>
<gene>
    <name evidence="2" type="ORF">RFI_26059</name>
</gene>
<keyword evidence="3" id="KW-1185">Reference proteome</keyword>
<name>X6MBD3_RETFI</name>
<evidence type="ECO:0000313" key="3">
    <source>
        <dbReference type="Proteomes" id="UP000023152"/>
    </source>
</evidence>
<reference evidence="2 3" key="1">
    <citation type="journal article" date="2013" name="Curr. Biol.">
        <title>The Genome of the Foraminiferan Reticulomyxa filosa.</title>
        <authorList>
            <person name="Glockner G."/>
            <person name="Hulsmann N."/>
            <person name="Schleicher M."/>
            <person name="Noegel A.A."/>
            <person name="Eichinger L."/>
            <person name="Gallinger C."/>
            <person name="Pawlowski J."/>
            <person name="Sierra R."/>
            <person name="Euteneuer U."/>
            <person name="Pillet L."/>
            <person name="Moustafa A."/>
            <person name="Platzer M."/>
            <person name="Groth M."/>
            <person name="Szafranski K."/>
            <person name="Schliwa M."/>
        </authorList>
    </citation>
    <scope>NUCLEOTIDE SEQUENCE [LARGE SCALE GENOMIC DNA]</scope>
</reference>
<accession>X6MBD3</accession>
<dbReference type="Proteomes" id="UP000023152">
    <property type="component" value="Unassembled WGS sequence"/>
</dbReference>
<proteinExistence type="predicted"/>
<sequence>MSMEYNKRMQIIIENQRQLDELKKEYASIQHHPLVTLYNKIIQEKDNLKRVLFENAIILWQKPLIEPILKERSYLKSKRQQTENQLKNHEEEVKKTNNAEIDHKKILKPFEVEKFKKDIKSYGDKIAKLGKILD</sequence>